<dbReference type="InterPro" id="IPR053216">
    <property type="entry name" value="Appressorial_penetr-assoc"/>
</dbReference>
<sequence length="195" mass="20868">FAVLVNAGGDEFANFTAVSDSGPPNGKVCDKASTLTKADGTQQRDIETCSDTELGEIPIASKMPSTIILFPENASTLPANKSFTVKLKITNLHTGFFDNATSQYYLFSQQLDNNGFILGHTHITIQLLDSIDTPPDAQFFAFFKGLNQPADSDGILTQDVADGLPAGLYRACTMSSSFAHTPVIMPVAQRGAQDD</sequence>
<evidence type="ECO:0000313" key="1">
    <source>
        <dbReference type="EMBL" id="CAG8672465.1"/>
    </source>
</evidence>
<comment type="caution">
    <text evidence="1">The sequence shown here is derived from an EMBL/GenBank/DDBJ whole genome shotgun (WGS) entry which is preliminary data.</text>
</comment>
<dbReference type="PANTHER" id="PTHR34587">
    <property type="entry name" value="VWFA DOMAIN-CONTAINING PROTEIN"/>
    <property type="match status" value="1"/>
</dbReference>
<dbReference type="Proteomes" id="UP000789572">
    <property type="component" value="Unassembled WGS sequence"/>
</dbReference>
<dbReference type="AlphaFoldDB" id="A0A9N9EG33"/>
<evidence type="ECO:0000313" key="2">
    <source>
        <dbReference type="Proteomes" id="UP000789572"/>
    </source>
</evidence>
<gene>
    <name evidence="1" type="ORF">POCULU_LOCUS11048</name>
</gene>
<name>A0A9N9EG33_9GLOM</name>
<dbReference type="EMBL" id="CAJVPJ010006967">
    <property type="protein sequence ID" value="CAG8672465.1"/>
    <property type="molecule type" value="Genomic_DNA"/>
</dbReference>
<dbReference type="OrthoDB" id="2336871at2759"/>
<accession>A0A9N9EG33</accession>
<proteinExistence type="predicted"/>
<dbReference type="PANTHER" id="PTHR34587:SF2">
    <property type="entry name" value="G-PROTEIN COUPLED RECEPTORS FAMILY 1 PROFILE DOMAIN-CONTAINING PROTEIN"/>
    <property type="match status" value="1"/>
</dbReference>
<keyword evidence="2" id="KW-1185">Reference proteome</keyword>
<organism evidence="1 2">
    <name type="scientific">Paraglomus occultum</name>
    <dbReference type="NCBI Taxonomy" id="144539"/>
    <lineage>
        <taxon>Eukaryota</taxon>
        <taxon>Fungi</taxon>
        <taxon>Fungi incertae sedis</taxon>
        <taxon>Mucoromycota</taxon>
        <taxon>Glomeromycotina</taxon>
        <taxon>Glomeromycetes</taxon>
        <taxon>Paraglomerales</taxon>
        <taxon>Paraglomeraceae</taxon>
        <taxon>Paraglomus</taxon>
    </lineage>
</organism>
<protein>
    <submittedName>
        <fullName evidence="1">27_t:CDS:1</fullName>
    </submittedName>
</protein>
<feature type="non-terminal residue" evidence="1">
    <location>
        <position position="195"/>
    </location>
</feature>
<feature type="non-terminal residue" evidence="1">
    <location>
        <position position="1"/>
    </location>
</feature>
<reference evidence="1" key="1">
    <citation type="submission" date="2021-06" db="EMBL/GenBank/DDBJ databases">
        <authorList>
            <person name="Kallberg Y."/>
            <person name="Tangrot J."/>
            <person name="Rosling A."/>
        </authorList>
    </citation>
    <scope>NUCLEOTIDE SEQUENCE</scope>
    <source>
        <strain evidence="1">IA702</strain>
    </source>
</reference>